<reference evidence="4 6" key="2">
    <citation type="journal article" date="2013" name="Nature">
        <title>Insights into bilaterian evolution from three spiralian genomes.</title>
        <authorList>
            <person name="Simakov O."/>
            <person name="Marletaz F."/>
            <person name="Cho S.J."/>
            <person name="Edsinger-Gonzales E."/>
            <person name="Havlak P."/>
            <person name="Hellsten U."/>
            <person name="Kuo D.H."/>
            <person name="Larsson T."/>
            <person name="Lv J."/>
            <person name="Arendt D."/>
            <person name="Savage R."/>
            <person name="Osoegawa K."/>
            <person name="de Jong P."/>
            <person name="Grimwood J."/>
            <person name="Chapman J.A."/>
            <person name="Shapiro H."/>
            <person name="Aerts A."/>
            <person name="Otillar R.P."/>
            <person name="Terry A.Y."/>
            <person name="Boore J.L."/>
            <person name="Grigoriev I.V."/>
            <person name="Lindberg D.R."/>
            <person name="Seaver E.C."/>
            <person name="Weisblat D.A."/>
            <person name="Putnam N.H."/>
            <person name="Rokhsar D.S."/>
        </authorList>
    </citation>
    <scope>NUCLEOTIDE SEQUENCE</scope>
    <source>
        <strain evidence="4 6">I ESC-2004</strain>
    </source>
</reference>
<evidence type="ECO:0000313" key="6">
    <source>
        <dbReference type="Proteomes" id="UP000014760"/>
    </source>
</evidence>
<dbReference type="InterPro" id="IPR002110">
    <property type="entry name" value="Ankyrin_rpt"/>
</dbReference>
<dbReference type="PROSITE" id="PS50088">
    <property type="entry name" value="ANK_REPEAT"/>
    <property type="match status" value="1"/>
</dbReference>
<evidence type="ECO:0000313" key="4">
    <source>
        <dbReference type="EMBL" id="ELT93192.1"/>
    </source>
</evidence>
<evidence type="ECO:0000313" key="5">
    <source>
        <dbReference type="EnsemblMetazoa" id="CapteP201414"/>
    </source>
</evidence>
<dbReference type="EMBL" id="AMQN01002700">
    <property type="status" value="NOT_ANNOTATED_CDS"/>
    <property type="molecule type" value="Genomic_DNA"/>
</dbReference>
<reference evidence="6" key="1">
    <citation type="submission" date="2012-12" db="EMBL/GenBank/DDBJ databases">
        <authorList>
            <person name="Hellsten U."/>
            <person name="Grimwood J."/>
            <person name="Chapman J.A."/>
            <person name="Shapiro H."/>
            <person name="Aerts A."/>
            <person name="Otillar R.P."/>
            <person name="Terry A.Y."/>
            <person name="Boore J.L."/>
            <person name="Simakov O."/>
            <person name="Marletaz F."/>
            <person name="Cho S.-J."/>
            <person name="Edsinger-Gonzales E."/>
            <person name="Havlak P."/>
            <person name="Kuo D.-H."/>
            <person name="Larsson T."/>
            <person name="Lv J."/>
            <person name="Arendt D."/>
            <person name="Savage R."/>
            <person name="Osoegawa K."/>
            <person name="de Jong P."/>
            <person name="Lindberg D.R."/>
            <person name="Seaver E.C."/>
            <person name="Weisblat D.A."/>
            <person name="Putnam N.H."/>
            <person name="Grigoriev I.V."/>
            <person name="Rokhsar D.S."/>
        </authorList>
    </citation>
    <scope>NUCLEOTIDE SEQUENCE</scope>
    <source>
        <strain evidence="6">I ESC-2004</strain>
    </source>
</reference>
<proteinExistence type="predicted"/>
<dbReference type="InterPro" id="IPR051165">
    <property type="entry name" value="Multifunctional_ANK_Repeat"/>
</dbReference>
<dbReference type="Proteomes" id="UP000014760">
    <property type="component" value="Unassembled WGS sequence"/>
</dbReference>
<evidence type="ECO:0000256" key="1">
    <source>
        <dbReference type="ARBA" id="ARBA00022737"/>
    </source>
</evidence>
<keyword evidence="1" id="KW-0677">Repeat</keyword>
<dbReference type="Pfam" id="PF12796">
    <property type="entry name" value="Ank_2"/>
    <property type="match status" value="1"/>
</dbReference>
<evidence type="ECO:0000256" key="2">
    <source>
        <dbReference type="ARBA" id="ARBA00023043"/>
    </source>
</evidence>
<dbReference type="HOGENOM" id="CLU_019996_0_0_1"/>
<dbReference type="PANTHER" id="PTHR24123:SF33">
    <property type="entry name" value="PROTEIN HOS4"/>
    <property type="match status" value="1"/>
</dbReference>
<dbReference type="PANTHER" id="PTHR24123">
    <property type="entry name" value="ANKYRIN REPEAT-CONTAINING"/>
    <property type="match status" value="1"/>
</dbReference>
<dbReference type="EMBL" id="KB309853">
    <property type="protein sequence ID" value="ELT93192.1"/>
    <property type="molecule type" value="Genomic_DNA"/>
</dbReference>
<sequence length="701" mass="80827">MRDNHCQSASYFRSEASNDTASIDIIIDQMLTNLALEDRESCSMDILEMREVMSKFKKLDETELNELSTELLAIDPYRRITFILSWLGNPKYRGTNFARMLNIVYDSHCDAKTEPRHVNRTVLHLFCLYARSRSSDAHTEEEVIQFKSNYFEMLIEELGTHFDRSVTAKDDFGWTPAHLISLGEKCDTLRSGEPDHIYSQLYDLFVKKHFRVVEEKDHNEASVVHYTAGTIMIESLKLLLEYYDEEMVNEEDIFGSTALHYSAFANNFETTRLLLEKGCNKEKKDCKGRTACDLAQLFGYGDIVKLLGEDVSLESDIFNCKDISSSSAPEDFDKVIEFLKQDTKESNIDVVYLSLLKSPVMGSNGYHDECIKEEALLVENEVIRMMKTFSEIYNRRLPCFAFEPKLRGSMSERTKRGPPDEFDFMLIMKNLSEIGQLTAIDNCKASLTVKKLRKVDMSDRPQEDDAGCYNFDHRDLQGMLDHSLKIEFIRSDVWKESMLKFVNFETTNVGICLNLVFNGPIYKILHISIDLIPSIILDIPVSMEVSIHWPVPLDFSHCKLYGLLRANYGDFDVSCTDYEDVLLKSLPNAARDAYVIGKAFGSDQFKWCGRKFRDMFKVSYIVKKALLISVRQHEDISKVSRHDWIKGIISALSNMEKYVQANDGHRCIFHTDKWTRTDNSEMILKFSTNEISKRFPRHPSA</sequence>
<keyword evidence="6" id="KW-1185">Reference proteome</keyword>
<keyword evidence="2 3" id="KW-0040">ANK repeat</keyword>
<name>R7TI85_CAPTE</name>
<dbReference type="Gene3D" id="1.25.40.20">
    <property type="entry name" value="Ankyrin repeat-containing domain"/>
    <property type="match status" value="1"/>
</dbReference>
<feature type="repeat" description="ANK" evidence="3">
    <location>
        <begin position="254"/>
        <end position="286"/>
    </location>
</feature>
<gene>
    <name evidence="4" type="ORF">CAPTEDRAFT_201414</name>
</gene>
<dbReference type="EnsemblMetazoa" id="CapteT201414">
    <property type="protein sequence ID" value="CapteP201414"/>
    <property type="gene ID" value="CapteG201414"/>
</dbReference>
<dbReference type="OrthoDB" id="6022754at2759"/>
<organism evidence="4">
    <name type="scientific">Capitella teleta</name>
    <name type="common">Polychaete worm</name>
    <dbReference type="NCBI Taxonomy" id="283909"/>
    <lineage>
        <taxon>Eukaryota</taxon>
        <taxon>Metazoa</taxon>
        <taxon>Spiralia</taxon>
        <taxon>Lophotrochozoa</taxon>
        <taxon>Annelida</taxon>
        <taxon>Polychaeta</taxon>
        <taxon>Sedentaria</taxon>
        <taxon>Scolecida</taxon>
        <taxon>Capitellidae</taxon>
        <taxon>Capitella</taxon>
    </lineage>
</organism>
<dbReference type="AlphaFoldDB" id="R7TI85"/>
<accession>R7TI85</accession>
<evidence type="ECO:0000256" key="3">
    <source>
        <dbReference type="PROSITE-ProRule" id="PRU00023"/>
    </source>
</evidence>
<dbReference type="SMART" id="SM00248">
    <property type="entry name" value="ANK"/>
    <property type="match status" value="2"/>
</dbReference>
<reference evidence="5" key="3">
    <citation type="submission" date="2015-06" db="UniProtKB">
        <authorList>
            <consortium name="EnsemblMetazoa"/>
        </authorList>
    </citation>
    <scope>IDENTIFICATION</scope>
</reference>
<dbReference type="SUPFAM" id="SSF48403">
    <property type="entry name" value="Ankyrin repeat"/>
    <property type="match status" value="1"/>
</dbReference>
<protein>
    <submittedName>
        <fullName evidence="4 5">Uncharacterized protein</fullName>
    </submittedName>
</protein>
<dbReference type="PROSITE" id="PS50297">
    <property type="entry name" value="ANK_REP_REGION"/>
    <property type="match status" value="1"/>
</dbReference>
<dbReference type="Gene3D" id="3.30.460.90">
    <property type="match status" value="1"/>
</dbReference>
<dbReference type="STRING" id="283909.R7TI85"/>
<dbReference type="InterPro" id="IPR036770">
    <property type="entry name" value="Ankyrin_rpt-contain_sf"/>
</dbReference>